<evidence type="ECO:0000313" key="7">
    <source>
        <dbReference type="EMBL" id="SDN94992.1"/>
    </source>
</evidence>
<dbReference type="STRING" id="332524.SAMN04487766_12039"/>
<feature type="compositionally biased region" description="Basic and acidic residues" evidence="6">
    <location>
        <begin position="1"/>
        <end position="10"/>
    </location>
</feature>
<evidence type="ECO:0000256" key="2">
    <source>
        <dbReference type="ARBA" id="ARBA00010961"/>
    </source>
</evidence>
<organism evidence="7 8">
    <name type="scientific">Actinomyces ruminicola</name>
    <dbReference type="NCBI Taxonomy" id="332524"/>
    <lineage>
        <taxon>Bacteria</taxon>
        <taxon>Bacillati</taxon>
        <taxon>Actinomycetota</taxon>
        <taxon>Actinomycetes</taxon>
        <taxon>Actinomycetales</taxon>
        <taxon>Actinomycetaceae</taxon>
        <taxon>Actinomyces</taxon>
    </lineage>
</organism>
<sequence>MSVTDKEKTAPWETAPTGSGVAQELAASGALDDLFEQVESGKVELTGADGLLPALLKEALERGLQAELTDHLGYEKGEPAKAARGNARNGTTTKTIDSEVGSFETCGPPGPGRLVYAPPGA</sequence>
<keyword evidence="8" id="KW-1185">Reference proteome</keyword>
<keyword evidence="3" id="KW-0815">Transposition</keyword>
<accession>A0A1H0FKD0</accession>
<evidence type="ECO:0000256" key="1">
    <source>
        <dbReference type="ARBA" id="ARBA00002190"/>
    </source>
</evidence>
<dbReference type="GO" id="GO:0004803">
    <property type="term" value="F:transposase activity"/>
    <property type="evidence" value="ECO:0007669"/>
    <property type="project" value="InterPro"/>
</dbReference>
<evidence type="ECO:0000313" key="8">
    <source>
        <dbReference type="Proteomes" id="UP000198541"/>
    </source>
</evidence>
<evidence type="ECO:0000256" key="5">
    <source>
        <dbReference type="ARBA" id="ARBA00023172"/>
    </source>
</evidence>
<evidence type="ECO:0000256" key="4">
    <source>
        <dbReference type="ARBA" id="ARBA00023125"/>
    </source>
</evidence>
<dbReference type="EMBL" id="FNIM01000032">
    <property type="protein sequence ID" value="SDN94992.1"/>
    <property type="molecule type" value="Genomic_DNA"/>
</dbReference>
<evidence type="ECO:0000256" key="3">
    <source>
        <dbReference type="ARBA" id="ARBA00022578"/>
    </source>
</evidence>
<name>A0A1H0FKD0_9ACTO</name>
<keyword evidence="4" id="KW-0238">DNA-binding</keyword>
<keyword evidence="5" id="KW-0233">DNA recombination</keyword>
<gene>
    <name evidence="7" type="ORF">SAMN05216355_1323</name>
</gene>
<dbReference type="GO" id="GO:0006313">
    <property type="term" value="P:DNA transposition"/>
    <property type="evidence" value="ECO:0007669"/>
    <property type="project" value="InterPro"/>
</dbReference>
<comment type="function">
    <text evidence="1">Required for the transposition of the insertion element.</text>
</comment>
<dbReference type="AlphaFoldDB" id="A0A1H0FKD0"/>
<reference evidence="8" key="1">
    <citation type="submission" date="2016-10" db="EMBL/GenBank/DDBJ databases">
        <authorList>
            <person name="Varghese N."/>
            <person name="Submissions S."/>
        </authorList>
    </citation>
    <scope>NUCLEOTIDE SEQUENCE [LARGE SCALE GENOMIC DNA]</scope>
    <source>
        <strain evidence="8">DSM 27982</strain>
    </source>
</reference>
<protein>
    <submittedName>
        <fullName evidence="7">Transposase, Mutator family</fullName>
    </submittedName>
</protein>
<dbReference type="Pfam" id="PF00872">
    <property type="entry name" value="Transposase_mut"/>
    <property type="match status" value="1"/>
</dbReference>
<dbReference type="InterPro" id="IPR001207">
    <property type="entry name" value="Transposase_mutator"/>
</dbReference>
<dbReference type="GO" id="GO:0003677">
    <property type="term" value="F:DNA binding"/>
    <property type="evidence" value="ECO:0007669"/>
    <property type="project" value="UniProtKB-KW"/>
</dbReference>
<comment type="similarity">
    <text evidence="2">Belongs to the transposase mutator family.</text>
</comment>
<dbReference type="Proteomes" id="UP000198541">
    <property type="component" value="Unassembled WGS sequence"/>
</dbReference>
<evidence type="ECO:0000256" key="6">
    <source>
        <dbReference type="SAM" id="MobiDB-lite"/>
    </source>
</evidence>
<proteinExistence type="inferred from homology"/>
<feature type="region of interest" description="Disordered" evidence="6">
    <location>
        <begin position="1"/>
        <end position="21"/>
    </location>
</feature>